<sequence length="285" mass="32439">MAPPNLPEGFLLGPAPNLTRTDIDLRKEDILPYYDDLWAVVLDGVLSEKECDELIAAAESTTDGNWERAMVNIGGGMQAMYEDTRKCGRIIWDDRYLVAKLWARIEAAVPEIHELKDRPDVTGNGPVKRKETWKLTRLNERMRFLKYVGGEYFKPHCDGTYETPDRKERSYFTLHLYLNDADDSRGQEPLEGGATTFHSYNMQKRFDVKPKYGRVLMFQHRFLLHSGDDVVRGTKYTMRTDIMFAKEAAEEADFKHFHGEEKAASGGVGGMSSRVAGSVGDWESI</sequence>
<dbReference type="GO" id="GO:0004656">
    <property type="term" value="F:procollagen-proline 4-dioxygenase activity"/>
    <property type="evidence" value="ECO:0007669"/>
    <property type="project" value="TreeGrafter"/>
</dbReference>
<evidence type="ECO:0000256" key="5">
    <source>
        <dbReference type="ARBA" id="ARBA00023004"/>
    </source>
</evidence>
<comment type="cofactor">
    <cofactor evidence="1">
        <name>L-ascorbate</name>
        <dbReference type="ChEBI" id="CHEBI:38290"/>
    </cofactor>
</comment>
<keyword evidence="8" id="KW-1185">Reference proteome</keyword>
<dbReference type="Gene3D" id="2.60.120.620">
    <property type="entry name" value="q2cbj1_9rhob like domain"/>
    <property type="match status" value="1"/>
</dbReference>
<protein>
    <recommendedName>
        <fullName evidence="6">Prolyl 4-hydroxylase alpha subunit domain-containing protein</fullName>
    </recommendedName>
</protein>
<dbReference type="InterPro" id="IPR044862">
    <property type="entry name" value="Pro_4_hyd_alph_FE2OG_OXY"/>
</dbReference>
<feature type="domain" description="Prolyl 4-hydroxylase alpha subunit" evidence="6">
    <location>
        <begin position="37"/>
        <end position="243"/>
    </location>
</feature>
<keyword evidence="3" id="KW-0223">Dioxygenase</keyword>
<evidence type="ECO:0000256" key="2">
    <source>
        <dbReference type="ARBA" id="ARBA00022723"/>
    </source>
</evidence>
<evidence type="ECO:0000259" key="6">
    <source>
        <dbReference type="SMART" id="SM00702"/>
    </source>
</evidence>
<keyword evidence="5" id="KW-0408">Iron</keyword>
<keyword evidence="4" id="KW-0560">Oxidoreductase</keyword>
<evidence type="ECO:0000256" key="4">
    <source>
        <dbReference type="ARBA" id="ARBA00023002"/>
    </source>
</evidence>
<dbReference type="GO" id="GO:0031418">
    <property type="term" value="F:L-ascorbic acid binding"/>
    <property type="evidence" value="ECO:0007669"/>
    <property type="project" value="InterPro"/>
</dbReference>
<reference evidence="7" key="1">
    <citation type="submission" date="2022-10" db="EMBL/GenBank/DDBJ databases">
        <title>Tapping the CABI collections for fungal endophytes: first genome assemblies for Collariella, Neodidymelliopsis, Ascochyta clinopodiicola, Didymella pomorum, Didymosphaeria variabile, Neocosmospora piperis and Neocucurbitaria cava.</title>
        <authorList>
            <person name="Hill R."/>
        </authorList>
    </citation>
    <scope>NUCLEOTIDE SEQUENCE</scope>
    <source>
        <strain evidence="7">IMI 355091</strain>
    </source>
</reference>
<dbReference type="GO" id="GO:0005506">
    <property type="term" value="F:iron ion binding"/>
    <property type="evidence" value="ECO:0007669"/>
    <property type="project" value="InterPro"/>
</dbReference>
<dbReference type="Pfam" id="PF13640">
    <property type="entry name" value="2OG-FeII_Oxy_3"/>
    <property type="match status" value="1"/>
</dbReference>
<gene>
    <name evidence="7" type="ORF">N0V91_007443</name>
</gene>
<dbReference type="EMBL" id="JAPEVA010000065">
    <property type="protein sequence ID" value="KAJ4402082.1"/>
    <property type="molecule type" value="Genomic_DNA"/>
</dbReference>
<evidence type="ECO:0000313" key="7">
    <source>
        <dbReference type="EMBL" id="KAJ4402082.1"/>
    </source>
</evidence>
<dbReference type="SUPFAM" id="SSF51197">
    <property type="entry name" value="Clavaminate synthase-like"/>
    <property type="match status" value="1"/>
</dbReference>
<proteinExistence type="predicted"/>
<accession>A0A9W9D4V1</accession>
<dbReference type="Proteomes" id="UP001140510">
    <property type="component" value="Unassembled WGS sequence"/>
</dbReference>
<name>A0A9W9D4V1_9PLEO</name>
<evidence type="ECO:0000256" key="3">
    <source>
        <dbReference type="ARBA" id="ARBA00022964"/>
    </source>
</evidence>
<dbReference type="InterPro" id="IPR006620">
    <property type="entry name" value="Pro_4_hyd_alph"/>
</dbReference>
<dbReference type="OrthoDB" id="69177at2759"/>
<dbReference type="PANTHER" id="PTHR10869">
    <property type="entry name" value="PROLYL 4-HYDROXYLASE ALPHA SUBUNIT"/>
    <property type="match status" value="1"/>
</dbReference>
<evidence type="ECO:0000313" key="8">
    <source>
        <dbReference type="Proteomes" id="UP001140510"/>
    </source>
</evidence>
<dbReference type="PANTHER" id="PTHR10869:SF246">
    <property type="entry name" value="TRANSMEMBRANE PROLYL 4-HYDROXYLASE"/>
    <property type="match status" value="1"/>
</dbReference>
<evidence type="ECO:0000256" key="1">
    <source>
        <dbReference type="ARBA" id="ARBA00001961"/>
    </source>
</evidence>
<dbReference type="AlphaFoldDB" id="A0A9W9D4V1"/>
<organism evidence="7 8">
    <name type="scientific">Didymella pomorum</name>
    <dbReference type="NCBI Taxonomy" id="749634"/>
    <lineage>
        <taxon>Eukaryota</taxon>
        <taxon>Fungi</taxon>
        <taxon>Dikarya</taxon>
        <taxon>Ascomycota</taxon>
        <taxon>Pezizomycotina</taxon>
        <taxon>Dothideomycetes</taxon>
        <taxon>Pleosporomycetidae</taxon>
        <taxon>Pleosporales</taxon>
        <taxon>Pleosporineae</taxon>
        <taxon>Didymellaceae</taxon>
        <taxon>Didymella</taxon>
    </lineage>
</organism>
<dbReference type="GO" id="GO:0005783">
    <property type="term" value="C:endoplasmic reticulum"/>
    <property type="evidence" value="ECO:0007669"/>
    <property type="project" value="TreeGrafter"/>
</dbReference>
<keyword evidence="2" id="KW-0479">Metal-binding</keyword>
<dbReference type="SMART" id="SM00702">
    <property type="entry name" value="P4Hc"/>
    <property type="match status" value="1"/>
</dbReference>
<comment type="caution">
    <text evidence="7">The sequence shown here is derived from an EMBL/GenBank/DDBJ whole genome shotgun (WGS) entry which is preliminary data.</text>
</comment>
<dbReference type="InterPro" id="IPR045054">
    <property type="entry name" value="P4HA-like"/>
</dbReference>